<keyword evidence="1" id="KW-1133">Transmembrane helix</keyword>
<dbReference type="InterPro" id="IPR031710">
    <property type="entry name" value="DUF4723"/>
</dbReference>
<keyword evidence="3" id="KW-1185">Reference proteome</keyword>
<keyword evidence="1" id="KW-0472">Membrane</keyword>
<dbReference type="OMA" id="CCHRPMC"/>
<evidence type="ECO:0008006" key="4">
    <source>
        <dbReference type="Google" id="ProtNLM"/>
    </source>
</evidence>
<evidence type="ECO:0000256" key="1">
    <source>
        <dbReference type="SAM" id="Phobius"/>
    </source>
</evidence>
<name>A0A2K5RIH8_CEBIM</name>
<reference evidence="2" key="1">
    <citation type="submission" date="2025-08" db="UniProtKB">
        <authorList>
            <consortium name="Ensembl"/>
        </authorList>
    </citation>
    <scope>IDENTIFICATION</scope>
</reference>
<keyword evidence="1" id="KW-0812">Transmembrane</keyword>
<dbReference type="CDD" id="cd23610">
    <property type="entry name" value="TFP_LU_ECD_C9orf57"/>
    <property type="match status" value="1"/>
</dbReference>
<accession>A0A2K5RIH8</accession>
<organism evidence="2 3">
    <name type="scientific">Cebus imitator</name>
    <name type="common">Panamanian white-faced capuchin</name>
    <name type="synonym">Cebus capucinus imitator</name>
    <dbReference type="NCBI Taxonomy" id="2715852"/>
    <lineage>
        <taxon>Eukaryota</taxon>
        <taxon>Metazoa</taxon>
        <taxon>Chordata</taxon>
        <taxon>Craniata</taxon>
        <taxon>Vertebrata</taxon>
        <taxon>Euteleostomi</taxon>
        <taxon>Mammalia</taxon>
        <taxon>Eutheria</taxon>
        <taxon>Euarchontoglires</taxon>
        <taxon>Primates</taxon>
        <taxon>Haplorrhini</taxon>
        <taxon>Platyrrhini</taxon>
        <taxon>Cebidae</taxon>
        <taxon>Cebinae</taxon>
        <taxon>Cebus</taxon>
    </lineage>
</organism>
<sequence>MNKIRNGGTCLSFHFLFGLEIRMRRIVFAGGVILSCLLGDIGGMICRACNLSIPFHGCLLDLGTCKTKPGQYCIKEVHIKGGIEWYSIKGCTKNISECFKRIISPYEIQAAHCCHRPMCNL</sequence>
<dbReference type="Ensembl" id="ENSCCAT00000045546.1">
    <property type="protein sequence ID" value="ENSCCAP00000027935.1"/>
    <property type="gene ID" value="ENSCCAG00000031859.1"/>
</dbReference>
<proteinExistence type="predicted"/>
<evidence type="ECO:0000313" key="2">
    <source>
        <dbReference type="Ensembl" id="ENSCCAP00000027935.1"/>
    </source>
</evidence>
<feature type="transmembrane region" description="Helical" evidence="1">
    <location>
        <begin position="26"/>
        <end position="45"/>
    </location>
</feature>
<protein>
    <recommendedName>
        <fullName evidence="4">UPAR/Ly6 domain-containing protein</fullName>
    </recommendedName>
</protein>
<dbReference type="AlphaFoldDB" id="A0A2K5RIH8"/>
<dbReference type="Proteomes" id="UP000233040">
    <property type="component" value="Unassembled WGS sequence"/>
</dbReference>
<dbReference type="Pfam" id="PF15851">
    <property type="entry name" value="DUF4723"/>
    <property type="match status" value="1"/>
</dbReference>
<evidence type="ECO:0000313" key="3">
    <source>
        <dbReference type="Proteomes" id="UP000233040"/>
    </source>
</evidence>
<dbReference type="GeneTree" id="ENSGT00410000028408"/>
<reference evidence="2" key="2">
    <citation type="submission" date="2025-09" db="UniProtKB">
        <authorList>
            <consortium name="Ensembl"/>
        </authorList>
    </citation>
    <scope>IDENTIFICATION</scope>
</reference>